<proteinExistence type="predicted"/>
<feature type="transmembrane region" description="Helical" evidence="1">
    <location>
        <begin position="56"/>
        <end position="74"/>
    </location>
</feature>
<name>A0A1R0Y9I5_9BACL</name>
<sequence length="92" mass="10363">MKVKLIFIAIKKVALIVISLILLYLCFTVTSLRLFIPVALIPVYFAFVPGKRGMTSMIKLLLIMITWLGLMVAANGPEMVKQNFIQGYENTK</sequence>
<keyword evidence="1" id="KW-1133">Transmembrane helix</keyword>
<evidence type="ECO:0000313" key="3">
    <source>
        <dbReference type="Proteomes" id="UP000187439"/>
    </source>
</evidence>
<dbReference type="EMBL" id="MPTC01000001">
    <property type="protein sequence ID" value="OMD44019.1"/>
    <property type="molecule type" value="Genomic_DNA"/>
</dbReference>
<protein>
    <submittedName>
        <fullName evidence="2">Uncharacterized protein</fullName>
    </submittedName>
</protein>
<reference evidence="2 3" key="1">
    <citation type="submission" date="2016-10" db="EMBL/GenBank/DDBJ databases">
        <title>Paenibacillus species isolates.</title>
        <authorList>
            <person name="Beno S.M."/>
        </authorList>
    </citation>
    <scope>NUCLEOTIDE SEQUENCE [LARGE SCALE GENOMIC DNA]</scope>
    <source>
        <strain evidence="2 3">FSL H7-0710</strain>
    </source>
</reference>
<dbReference type="AlphaFoldDB" id="A0A1R0Y9I5"/>
<comment type="caution">
    <text evidence="2">The sequence shown here is derived from an EMBL/GenBank/DDBJ whole genome shotgun (WGS) entry which is preliminary data.</text>
</comment>
<dbReference type="Proteomes" id="UP000187439">
    <property type="component" value="Unassembled WGS sequence"/>
</dbReference>
<organism evidence="2 3">
    <name type="scientific">Paenibacillus odorifer</name>
    <dbReference type="NCBI Taxonomy" id="189426"/>
    <lineage>
        <taxon>Bacteria</taxon>
        <taxon>Bacillati</taxon>
        <taxon>Bacillota</taxon>
        <taxon>Bacilli</taxon>
        <taxon>Bacillales</taxon>
        <taxon>Paenibacillaceae</taxon>
        <taxon>Paenibacillus</taxon>
    </lineage>
</organism>
<keyword evidence="1" id="KW-0812">Transmembrane</keyword>
<gene>
    <name evidence="2" type="ORF">BSK52_00260</name>
</gene>
<evidence type="ECO:0000313" key="2">
    <source>
        <dbReference type="EMBL" id="OMD44019.1"/>
    </source>
</evidence>
<feature type="transmembrane region" description="Helical" evidence="1">
    <location>
        <begin position="12"/>
        <end position="36"/>
    </location>
</feature>
<keyword evidence="1" id="KW-0472">Membrane</keyword>
<dbReference type="RefSeq" id="WP_076116276.1">
    <property type="nucleotide sequence ID" value="NZ_MPTC01000001.1"/>
</dbReference>
<evidence type="ECO:0000256" key="1">
    <source>
        <dbReference type="SAM" id="Phobius"/>
    </source>
</evidence>
<accession>A0A1R0Y9I5</accession>